<dbReference type="EMBL" id="SMGD01000012">
    <property type="protein sequence ID" value="TCK58034.1"/>
    <property type="molecule type" value="Genomic_DNA"/>
</dbReference>
<organism evidence="1 2">
    <name type="scientific">Celerinatantimonas diazotrophica</name>
    <dbReference type="NCBI Taxonomy" id="412034"/>
    <lineage>
        <taxon>Bacteria</taxon>
        <taxon>Pseudomonadati</taxon>
        <taxon>Pseudomonadota</taxon>
        <taxon>Gammaproteobacteria</taxon>
        <taxon>Celerinatantimonadaceae</taxon>
        <taxon>Celerinatantimonas</taxon>
    </lineage>
</organism>
<accession>A0A4R1K201</accession>
<dbReference type="AlphaFoldDB" id="A0A4R1K201"/>
<protein>
    <submittedName>
        <fullName evidence="1">Uncharacterized protein DUF3293</fullName>
    </submittedName>
</protein>
<evidence type="ECO:0000313" key="2">
    <source>
        <dbReference type="Proteomes" id="UP000295565"/>
    </source>
</evidence>
<keyword evidence="2" id="KW-1185">Reference proteome</keyword>
<dbReference type="InterPro" id="IPR021710">
    <property type="entry name" value="DUF3293"/>
</dbReference>
<reference evidence="1 2" key="1">
    <citation type="submission" date="2019-03" db="EMBL/GenBank/DDBJ databases">
        <title>Genomic Encyclopedia of Type Strains, Phase IV (KMG-IV): sequencing the most valuable type-strain genomes for metagenomic binning, comparative biology and taxonomic classification.</title>
        <authorList>
            <person name="Goeker M."/>
        </authorList>
    </citation>
    <scope>NUCLEOTIDE SEQUENCE [LARGE SCALE GENOMIC DNA]</scope>
    <source>
        <strain evidence="1 2">DSM 18577</strain>
    </source>
</reference>
<dbReference type="Proteomes" id="UP000295565">
    <property type="component" value="Unassembled WGS sequence"/>
</dbReference>
<dbReference type="Pfam" id="PF11697">
    <property type="entry name" value="DUF3293"/>
    <property type="match status" value="1"/>
</dbReference>
<dbReference type="OrthoDB" id="5604578at2"/>
<evidence type="ECO:0000313" key="1">
    <source>
        <dbReference type="EMBL" id="TCK58034.1"/>
    </source>
</evidence>
<proteinExistence type="predicted"/>
<gene>
    <name evidence="1" type="ORF">EV690_1739</name>
</gene>
<sequence>MKESYIKERYGSHRQLFALWANSQWVDFVSLSSVPRFSGSIITASNPMGNIYSKNKNHRFNLWLASALIHRHCHFITLWGAAKDNSHAELSFYCQLTPLQSLMLARRFHQLAIYTVNKRAEVKLLSCVDSAQFSHLGTIQKYWHRSPRRYLHLRQRF</sequence>
<comment type="caution">
    <text evidence="1">The sequence shown here is derived from an EMBL/GenBank/DDBJ whole genome shotgun (WGS) entry which is preliminary data.</text>
</comment>
<dbReference type="RefSeq" id="WP_131912548.1">
    <property type="nucleotide sequence ID" value="NZ_OU594967.1"/>
</dbReference>
<name>A0A4R1K201_9GAMM</name>